<name>A0A0D2JA97_9CHLO</name>
<evidence type="ECO:0000313" key="2">
    <source>
        <dbReference type="Proteomes" id="UP000054498"/>
    </source>
</evidence>
<keyword evidence="2" id="KW-1185">Reference proteome</keyword>
<protein>
    <submittedName>
        <fullName evidence="1">Uncharacterized protein</fullName>
    </submittedName>
</protein>
<dbReference type="RefSeq" id="XP_013895682.1">
    <property type="nucleotide sequence ID" value="XM_014040228.1"/>
</dbReference>
<proteinExistence type="predicted"/>
<dbReference type="EMBL" id="KK102899">
    <property type="protein sequence ID" value="KIY96662.1"/>
    <property type="molecule type" value="Genomic_DNA"/>
</dbReference>
<sequence>MASNSASCWPLKSKPDSCTLTHAPGRHPGSAQLSATTSLSSRYIRIFRPTAAFTGGVAALQLNYSRPLGRQGAVSGGAGFNSTALSGLGAARRASLCALSLTRISSKATFTLLCQFFTLQFPSFTNGDLTTSLAFRQSTGRGAFSVRATGLLTSAYVY</sequence>
<gene>
    <name evidence="1" type="ORF">MNEG_11300</name>
</gene>
<dbReference type="Proteomes" id="UP000054498">
    <property type="component" value="Unassembled WGS sequence"/>
</dbReference>
<accession>A0A0D2JA97</accession>
<dbReference type="KEGG" id="mng:MNEG_11300"/>
<dbReference type="AlphaFoldDB" id="A0A0D2JA97"/>
<organism evidence="1 2">
    <name type="scientific">Monoraphidium neglectum</name>
    <dbReference type="NCBI Taxonomy" id="145388"/>
    <lineage>
        <taxon>Eukaryota</taxon>
        <taxon>Viridiplantae</taxon>
        <taxon>Chlorophyta</taxon>
        <taxon>core chlorophytes</taxon>
        <taxon>Chlorophyceae</taxon>
        <taxon>CS clade</taxon>
        <taxon>Sphaeropleales</taxon>
        <taxon>Selenastraceae</taxon>
        <taxon>Monoraphidium</taxon>
    </lineage>
</organism>
<dbReference type="GeneID" id="25728549"/>
<reference evidence="1 2" key="1">
    <citation type="journal article" date="2013" name="BMC Genomics">
        <title>Reconstruction of the lipid metabolism for the microalga Monoraphidium neglectum from its genome sequence reveals characteristics suitable for biofuel production.</title>
        <authorList>
            <person name="Bogen C."/>
            <person name="Al-Dilaimi A."/>
            <person name="Albersmeier A."/>
            <person name="Wichmann J."/>
            <person name="Grundmann M."/>
            <person name="Rupp O."/>
            <person name="Lauersen K.J."/>
            <person name="Blifernez-Klassen O."/>
            <person name="Kalinowski J."/>
            <person name="Goesmann A."/>
            <person name="Mussgnug J.H."/>
            <person name="Kruse O."/>
        </authorList>
    </citation>
    <scope>NUCLEOTIDE SEQUENCE [LARGE SCALE GENOMIC DNA]</scope>
    <source>
        <strain evidence="1 2">SAG 48.87</strain>
    </source>
</reference>
<evidence type="ECO:0000313" key="1">
    <source>
        <dbReference type="EMBL" id="KIY96662.1"/>
    </source>
</evidence>